<dbReference type="Pfam" id="PF09288">
    <property type="entry name" value="UBA_3"/>
    <property type="match status" value="1"/>
</dbReference>
<dbReference type="InterPro" id="IPR023313">
    <property type="entry name" value="UBQ-conjugating_AS"/>
</dbReference>
<dbReference type="SUPFAM" id="SSF46934">
    <property type="entry name" value="UBA-like"/>
    <property type="match status" value="1"/>
</dbReference>
<evidence type="ECO:0000256" key="8">
    <source>
        <dbReference type="RuleBase" id="RU362109"/>
    </source>
</evidence>
<evidence type="ECO:0000256" key="4">
    <source>
        <dbReference type="ARBA" id="ARBA00041569"/>
    </source>
</evidence>
<name>A0A0F8BJQ7_CERFI</name>
<dbReference type="PROSITE" id="PS00183">
    <property type="entry name" value="UBC_1"/>
    <property type="match status" value="1"/>
</dbReference>
<comment type="similarity">
    <text evidence="8">Belongs to the ubiquitin-conjugating enzyme family.</text>
</comment>
<keyword evidence="8" id="KW-0067">ATP-binding</keyword>
<dbReference type="AlphaFoldDB" id="A0A0F8BJQ7"/>
<dbReference type="SUPFAM" id="SSF54495">
    <property type="entry name" value="UBC-like"/>
    <property type="match status" value="1"/>
</dbReference>
<dbReference type="PROSITE" id="PS50127">
    <property type="entry name" value="UBC_2"/>
    <property type="match status" value="1"/>
</dbReference>
<evidence type="ECO:0000256" key="2">
    <source>
        <dbReference type="ARBA" id="ARBA00022786"/>
    </source>
</evidence>
<dbReference type="InterPro" id="IPR000608">
    <property type="entry name" value="UBC"/>
</dbReference>
<protein>
    <recommendedName>
        <fullName evidence="3">Ubiquitin-conjugating enzyme E2 2</fullName>
    </recommendedName>
    <alternativeName>
        <fullName evidence="5">E2 ubiquitin-conjugating enzyme 2</fullName>
    </alternativeName>
    <alternativeName>
        <fullName evidence="6">Ubiquitin carrier protein UBC2</fullName>
    </alternativeName>
    <alternativeName>
        <fullName evidence="4">Ubiquitin-protein ligase UBC2</fullName>
    </alternativeName>
</protein>
<dbReference type="GO" id="GO:0005524">
    <property type="term" value="F:ATP binding"/>
    <property type="evidence" value="ECO:0007669"/>
    <property type="project" value="UniProtKB-UniRule"/>
</dbReference>
<dbReference type="EMBL" id="LBBL01000386">
    <property type="protein sequence ID" value="KKF92518.1"/>
    <property type="molecule type" value="Genomic_DNA"/>
</dbReference>
<dbReference type="Gene3D" id="3.10.110.10">
    <property type="entry name" value="Ubiquitin Conjugating Enzyme"/>
    <property type="match status" value="1"/>
</dbReference>
<dbReference type="GO" id="GO:0016050">
    <property type="term" value="P:vesicle organization"/>
    <property type="evidence" value="ECO:0007669"/>
    <property type="project" value="EnsemblFungi"/>
</dbReference>
<dbReference type="PANTHER" id="PTHR24067">
    <property type="entry name" value="UBIQUITIN-CONJUGATING ENZYME E2"/>
    <property type="match status" value="1"/>
</dbReference>
<dbReference type="GO" id="GO:0004842">
    <property type="term" value="F:ubiquitin-protein transferase activity"/>
    <property type="evidence" value="ECO:0007669"/>
    <property type="project" value="EnsemblFungi"/>
</dbReference>
<keyword evidence="11" id="KW-1185">Reference proteome</keyword>
<dbReference type="GO" id="GO:0016874">
    <property type="term" value="F:ligase activity"/>
    <property type="evidence" value="ECO:0007669"/>
    <property type="project" value="UniProtKB-KW"/>
</dbReference>
<evidence type="ECO:0000313" key="11">
    <source>
        <dbReference type="Proteomes" id="UP000034841"/>
    </source>
</evidence>
<dbReference type="CDD" id="cd23800">
    <property type="entry name" value="UBCc_UBE2K"/>
    <property type="match status" value="1"/>
</dbReference>
<evidence type="ECO:0000256" key="5">
    <source>
        <dbReference type="ARBA" id="ARBA00042179"/>
    </source>
</evidence>
<keyword evidence="2 8" id="KW-0833">Ubl conjugation pathway</keyword>
<evidence type="ECO:0000259" key="9">
    <source>
        <dbReference type="PROSITE" id="PS50127"/>
    </source>
</evidence>
<gene>
    <name evidence="10" type="primary">ubc1</name>
    <name evidence="10" type="ORF">CFO_g5124</name>
</gene>
<dbReference type="GO" id="GO:0006511">
    <property type="term" value="P:ubiquitin-dependent protein catabolic process"/>
    <property type="evidence" value="ECO:0007669"/>
    <property type="project" value="EnsemblFungi"/>
</dbReference>
<evidence type="ECO:0000256" key="7">
    <source>
        <dbReference type="PROSITE-ProRule" id="PRU10133"/>
    </source>
</evidence>
<dbReference type="Proteomes" id="UP000034841">
    <property type="component" value="Unassembled WGS sequence"/>
</dbReference>
<keyword evidence="1" id="KW-0808">Transferase</keyword>
<evidence type="ECO:0000313" key="10">
    <source>
        <dbReference type="EMBL" id="KKF92518.1"/>
    </source>
</evidence>
<dbReference type="InterPro" id="IPR050113">
    <property type="entry name" value="Ub_conjugating_enzyme"/>
</dbReference>
<keyword evidence="8" id="KW-0547">Nucleotide-binding</keyword>
<keyword evidence="10" id="KW-0436">Ligase</keyword>
<comment type="caution">
    <text evidence="10">The sequence shown here is derived from an EMBL/GenBank/DDBJ whole genome shotgun (WGS) entry which is preliminary data.</text>
</comment>
<proteinExistence type="inferred from homology"/>
<accession>A0A0F8BJQ7</accession>
<feature type="domain" description="UBC core" evidence="9">
    <location>
        <begin position="4"/>
        <end position="153"/>
    </location>
</feature>
<evidence type="ECO:0000256" key="1">
    <source>
        <dbReference type="ARBA" id="ARBA00022679"/>
    </source>
</evidence>
<dbReference type="OrthoDB" id="9993688at2759"/>
<evidence type="ECO:0000256" key="3">
    <source>
        <dbReference type="ARBA" id="ARBA00039884"/>
    </source>
</evidence>
<feature type="active site" description="Glycyl thioester intermediate" evidence="7">
    <location>
        <position position="91"/>
    </location>
</feature>
<dbReference type="InterPro" id="IPR015368">
    <property type="entry name" value="UBA_C_fun"/>
</dbReference>
<dbReference type="Pfam" id="PF00179">
    <property type="entry name" value="UQ_con"/>
    <property type="match status" value="1"/>
</dbReference>
<dbReference type="SMART" id="SM00212">
    <property type="entry name" value="UBCc"/>
    <property type="match status" value="1"/>
</dbReference>
<organism evidence="10 11">
    <name type="scientific">Ceratocystis fimbriata f. sp. platani</name>
    <dbReference type="NCBI Taxonomy" id="88771"/>
    <lineage>
        <taxon>Eukaryota</taxon>
        <taxon>Fungi</taxon>
        <taxon>Dikarya</taxon>
        <taxon>Ascomycota</taxon>
        <taxon>Pezizomycotina</taxon>
        <taxon>Sordariomycetes</taxon>
        <taxon>Hypocreomycetidae</taxon>
        <taxon>Microascales</taxon>
        <taxon>Ceratocystidaceae</taxon>
        <taxon>Ceratocystis</taxon>
    </lineage>
</organism>
<reference evidence="10 11" key="1">
    <citation type="submission" date="2015-04" db="EMBL/GenBank/DDBJ databases">
        <title>Genome sequence of Ceratocystis platani, a major pathogen of plane trees.</title>
        <authorList>
            <person name="Belbahri L."/>
        </authorList>
    </citation>
    <scope>NUCLEOTIDE SEQUENCE [LARGE SCALE GENOMIC DNA]</scope>
    <source>
        <strain evidence="10 11">CFO</strain>
    </source>
</reference>
<dbReference type="InterPro" id="IPR009060">
    <property type="entry name" value="UBA-like_sf"/>
</dbReference>
<dbReference type="InterPro" id="IPR016135">
    <property type="entry name" value="UBQ-conjugating_enzyme/RWD"/>
</dbReference>
<sequence>MSSNRERRVAKELRDITADRDNSGVFAEAVNNSNLMHLRGSLPGPPDTPYAGGTYWVDIVIPDTYPFKPPTIKFTTQMWHPNISSVTGAICLDILSTSWSPVQNIKSALMSLRLLLENPNPKDPQDAEVSKMMIQEPARFARVANEWAAKYAGAPRQENLQNFDASQDAKAEIDYGGWHKDLIERFTAMGFAAEDVVGAFRLLGIEKQGGSFYQLEEAYVGDIIAQLLGED</sequence>
<dbReference type="GO" id="GO:0036503">
    <property type="term" value="P:ERAD pathway"/>
    <property type="evidence" value="ECO:0007669"/>
    <property type="project" value="EnsemblFungi"/>
</dbReference>
<evidence type="ECO:0000256" key="6">
    <source>
        <dbReference type="ARBA" id="ARBA00042190"/>
    </source>
</evidence>
<dbReference type="GO" id="GO:0070628">
    <property type="term" value="F:proteasome binding"/>
    <property type="evidence" value="ECO:0007669"/>
    <property type="project" value="EnsemblFungi"/>
</dbReference>